<dbReference type="PROSITE" id="PS00041">
    <property type="entry name" value="HTH_ARAC_FAMILY_1"/>
    <property type="match status" value="1"/>
</dbReference>
<dbReference type="PROSITE" id="PS01124">
    <property type="entry name" value="HTH_ARAC_FAMILY_2"/>
    <property type="match status" value="1"/>
</dbReference>
<dbReference type="Proteomes" id="UP000323454">
    <property type="component" value="Unassembled WGS sequence"/>
</dbReference>
<dbReference type="PANTHER" id="PTHR46796">
    <property type="entry name" value="HTH-TYPE TRANSCRIPTIONAL ACTIVATOR RHAS-RELATED"/>
    <property type="match status" value="1"/>
</dbReference>
<accession>A0A5B2WPG9</accession>
<dbReference type="EMBL" id="VUOB01000072">
    <property type="protein sequence ID" value="KAA2252828.1"/>
    <property type="molecule type" value="Genomic_DNA"/>
</dbReference>
<evidence type="ECO:0000256" key="2">
    <source>
        <dbReference type="ARBA" id="ARBA00023125"/>
    </source>
</evidence>
<dbReference type="GO" id="GO:0003700">
    <property type="term" value="F:DNA-binding transcription factor activity"/>
    <property type="evidence" value="ECO:0007669"/>
    <property type="project" value="InterPro"/>
</dbReference>
<keyword evidence="3" id="KW-0804">Transcription</keyword>
<dbReference type="InterPro" id="IPR018062">
    <property type="entry name" value="HTH_AraC-typ_CS"/>
</dbReference>
<keyword evidence="1" id="KW-0805">Transcription regulation</keyword>
<dbReference type="PANTHER" id="PTHR46796:SF2">
    <property type="entry name" value="TRANSCRIPTIONAL REGULATORY PROTEIN"/>
    <property type="match status" value="1"/>
</dbReference>
<organism evidence="5 6">
    <name type="scientific">Solihabitans fulvus</name>
    <dbReference type="NCBI Taxonomy" id="1892852"/>
    <lineage>
        <taxon>Bacteria</taxon>
        <taxon>Bacillati</taxon>
        <taxon>Actinomycetota</taxon>
        <taxon>Actinomycetes</taxon>
        <taxon>Pseudonocardiales</taxon>
        <taxon>Pseudonocardiaceae</taxon>
        <taxon>Solihabitans</taxon>
    </lineage>
</organism>
<dbReference type="SMART" id="SM00342">
    <property type="entry name" value="HTH_ARAC"/>
    <property type="match status" value="1"/>
</dbReference>
<dbReference type="AlphaFoldDB" id="A0A5B2WPG9"/>
<dbReference type="SUPFAM" id="SSF46689">
    <property type="entry name" value="Homeodomain-like"/>
    <property type="match status" value="2"/>
</dbReference>
<evidence type="ECO:0000259" key="4">
    <source>
        <dbReference type="PROSITE" id="PS01124"/>
    </source>
</evidence>
<dbReference type="Gene3D" id="1.10.10.60">
    <property type="entry name" value="Homeodomain-like"/>
    <property type="match status" value="1"/>
</dbReference>
<sequence>MRNITRLAAGPGFAIDDVHVRMHEPSWTSPEASTAYRLVFVRHGVFRLRVSKWELLADPATVYAVQAGDEQSIAHRVGANDTSTSVVLSPVLLADLTADRRSIPVGPMFTSGRVDLAHRQLLACARGGADRFELSDHVLRLAAALLDPKQCGPAGSTDSRGSNSRRRMVEAAREALVADPVSLGLESLARQVSVSPTYLSRVFRSETGQTLTRFRNRLRVRMVLDRIEAGESSLSRLAAELGFADHAHLTRTVRDEVGCTPSAVRGFLGPRPVPAAGA</sequence>
<keyword evidence="2" id="KW-0238">DNA-binding</keyword>
<name>A0A5B2WPG9_9PSEU</name>
<proteinExistence type="predicted"/>
<dbReference type="InterPro" id="IPR050204">
    <property type="entry name" value="AraC_XylS_family_regulators"/>
</dbReference>
<reference evidence="5 6" key="1">
    <citation type="submission" date="2019-09" db="EMBL/GenBank/DDBJ databases">
        <title>Goodfellowia gen. nov., a new genus of the Pseudonocardineae related to Actinoalloteichus, containing Goodfellowia coeruleoviolacea gen. nov., comb. nov. gen. nov., comb. nov.</title>
        <authorList>
            <person name="Labeda D."/>
        </authorList>
    </citation>
    <scope>NUCLEOTIDE SEQUENCE [LARGE SCALE GENOMIC DNA]</scope>
    <source>
        <strain evidence="5 6">AN110305</strain>
    </source>
</reference>
<dbReference type="Pfam" id="PF12833">
    <property type="entry name" value="HTH_18"/>
    <property type="match status" value="1"/>
</dbReference>
<dbReference type="InterPro" id="IPR018060">
    <property type="entry name" value="HTH_AraC"/>
</dbReference>
<dbReference type="OrthoDB" id="4549023at2"/>
<feature type="domain" description="HTH araC/xylS-type" evidence="4">
    <location>
        <begin position="166"/>
        <end position="267"/>
    </location>
</feature>
<dbReference type="InterPro" id="IPR009057">
    <property type="entry name" value="Homeodomain-like_sf"/>
</dbReference>
<protein>
    <submittedName>
        <fullName evidence="5">Helix-turn-helix transcriptional regulator</fullName>
    </submittedName>
</protein>
<dbReference type="GO" id="GO:0043565">
    <property type="term" value="F:sequence-specific DNA binding"/>
    <property type="evidence" value="ECO:0007669"/>
    <property type="project" value="InterPro"/>
</dbReference>
<evidence type="ECO:0000256" key="3">
    <source>
        <dbReference type="ARBA" id="ARBA00023163"/>
    </source>
</evidence>
<dbReference type="RefSeq" id="WP_149854038.1">
    <property type="nucleotide sequence ID" value="NZ_VUOB01000072.1"/>
</dbReference>
<evidence type="ECO:0000313" key="6">
    <source>
        <dbReference type="Proteomes" id="UP000323454"/>
    </source>
</evidence>
<evidence type="ECO:0000256" key="1">
    <source>
        <dbReference type="ARBA" id="ARBA00023015"/>
    </source>
</evidence>
<keyword evidence="6" id="KW-1185">Reference proteome</keyword>
<comment type="caution">
    <text evidence="5">The sequence shown here is derived from an EMBL/GenBank/DDBJ whole genome shotgun (WGS) entry which is preliminary data.</text>
</comment>
<evidence type="ECO:0000313" key="5">
    <source>
        <dbReference type="EMBL" id="KAA2252828.1"/>
    </source>
</evidence>
<gene>
    <name evidence="5" type="ORF">F0L68_34250</name>
</gene>
<reference evidence="5 6" key="2">
    <citation type="submission" date="2019-09" db="EMBL/GenBank/DDBJ databases">
        <authorList>
            <person name="Jin C."/>
        </authorList>
    </citation>
    <scope>NUCLEOTIDE SEQUENCE [LARGE SCALE GENOMIC DNA]</scope>
    <source>
        <strain evidence="5 6">AN110305</strain>
    </source>
</reference>